<feature type="non-terminal residue" evidence="1">
    <location>
        <position position="1"/>
    </location>
</feature>
<comment type="caution">
    <text evidence="1">The sequence shown here is derived from an EMBL/GenBank/DDBJ whole genome shotgun (WGS) entry which is preliminary data.</text>
</comment>
<accession>A0ACA9L6Y1</accession>
<dbReference type="Proteomes" id="UP000789525">
    <property type="component" value="Unassembled WGS sequence"/>
</dbReference>
<gene>
    <name evidence="1" type="ORF">ACOLOM_LOCUS3135</name>
</gene>
<proteinExistence type="predicted"/>
<protein>
    <submittedName>
        <fullName evidence="1">666_t:CDS:1</fullName>
    </submittedName>
</protein>
<reference evidence="1" key="1">
    <citation type="submission" date="2021-06" db="EMBL/GenBank/DDBJ databases">
        <authorList>
            <person name="Kallberg Y."/>
            <person name="Tangrot J."/>
            <person name="Rosling A."/>
        </authorList>
    </citation>
    <scope>NUCLEOTIDE SEQUENCE</scope>
    <source>
        <strain evidence="1">CL356</strain>
    </source>
</reference>
<dbReference type="EMBL" id="CAJVPT010004510">
    <property type="protein sequence ID" value="CAG8509044.1"/>
    <property type="molecule type" value="Genomic_DNA"/>
</dbReference>
<keyword evidence="2" id="KW-1185">Reference proteome</keyword>
<name>A0ACA9L6Y1_9GLOM</name>
<evidence type="ECO:0000313" key="2">
    <source>
        <dbReference type="Proteomes" id="UP000789525"/>
    </source>
</evidence>
<sequence length="1364" mass="154040">DLEVIKGDDGIEELIFIKGKSIRKLPDFLPDTFELIDLQLNEDNSCCKISDNQEASAKSALNLSDTTSLTWPIEQVVISSSHLVVTLKDNSQAILLPVHMSLAGKTTLAAVIICGLNKNRALDREYLGFLHVCIKFGAVLFVSREEDRKRAEILADLNRQKIMFFQNISHELRTPLTLMLSPLEESISVCPLELPILYNLQMVNRNARRLLKLVNTLFQFSRIESGRLEAQFRETDIAKFTLELASCFESMAESLKLAYIIKIPSSEEFYSSNAFKHTWTGSVSVCLYSDIKDGREMVILEITDTGIPEKDIENLFQRFYRVESSQSRSHEGTGIGLAFVKELVMRHDGEISVHSEVKKGTTFRVSLPTGLEHLPEKQVYYEDDEFKVNPIEKGLFNGRDLYLEESHQWIINDRIDNDFTNDDNVDDTMDLDCLDTSNDSELYDKKADAQHIFLPLLHDDISNARKVSYHILIVDDNTDMSLLRKEFKVDWAYDGRDALKILKKLKKLPDLILSDVMMPNMNGLELIKTLRSDPVTQLIPVIFLSAKAGEEASVEGLEQGADDYLIKPFSIRDLIVRIKANIRLSHLRQQLLLQQKQHSETRWLLFSISDKIRAGLDIEKTLSIASKGRIITFLASDPNEQNLTGRIVSYSLIKSGREKIFQKLYLKYNITEEGGEALKKLQDALLESNECVVTENSYSSVVDRYVSTIAMPIKTNSSAWGWIVVNRSPNKTWLDSEKVFIQQISIQVGLAITHAMLIEEKSKKDAQMKAAKAADEAKGQILANTSHELRTPLGAIIGMLSAFEDTPLTKDQKEMVQIMTRASDVVLSVINNILDAAKLEAQKITFANRDFDLLHVVEETLNIFGEKAGAKQLELILCYEHASLPKYVKSDPDSIKFTEAGEIVLKVSMASNESTIKDNTKISTIYVELIDTGIGIDPKFINHIWKSFSQADTTITRRQDGTGLGLSICNHLVTINGGDLGVVSELGKGSRFWFTWKVEPLSVNQLNVVSPLTARSKRVLVIDPIHVARDALVKFIESQVKRVDAFDTVEEGIASAKMWKEQHNEIYDLGFFNICKNNLDDTKKALKELKSLCGDHLYIVLMISWSTRERISGEEIIKEVKDQIIALYKPIMQKQILDCLYNNDNLNDYSVIKPSAELRVEKHENRSLIHIKYLNENDDNITTVLRNELKEENLILPLDRSSKITALKRMFSDDGENTTLDNSHAEDNPINLKVIQHQLTKLGYKSLSAINGKEAIDLVTEFANHLNNKNTSTSSSNLHSDNYENISLILMDCAMPVMSGYDASKAIRAMKSPVSQIPIIALTASAIQGSREKCLESGMNDFLTKPLKILQLKEMLNRWLEDNN</sequence>
<evidence type="ECO:0000313" key="1">
    <source>
        <dbReference type="EMBL" id="CAG8509044.1"/>
    </source>
</evidence>
<organism evidence="1 2">
    <name type="scientific">Acaulospora colombiana</name>
    <dbReference type="NCBI Taxonomy" id="27376"/>
    <lineage>
        <taxon>Eukaryota</taxon>
        <taxon>Fungi</taxon>
        <taxon>Fungi incertae sedis</taxon>
        <taxon>Mucoromycota</taxon>
        <taxon>Glomeromycotina</taxon>
        <taxon>Glomeromycetes</taxon>
        <taxon>Diversisporales</taxon>
        <taxon>Acaulosporaceae</taxon>
        <taxon>Acaulospora</taxon>
    </lineage>
</organism>